<dbReference type="Proteomes" id="UP000183561">
    <property type="component" value="Unassembled WGS sequence"/>
</dbReference>
<dbReference type="SUPFAM" id="SSF46689">
    <property type="entry name" value="Homeodomain-like"/>
    <property type="match status" value="1"/>
</dbReference>
<dbReference type="GO" id="GO:0003700">
    <property type="term" value="F:DNA-binding transcription factor activity"/>
    <property type="evidence" value="ECO:0007669"/>
    <property type="project" value="InterPro"/>
</dbReference>
<dbReference type="PRINTS" id="PR00032">
    <property type="entry name" value="HTHARAC"/>
</dbReference>
<dbReference type="PANTHER" id="PTHR46796:SF6">
    <property type="entry name" value="ARAC SUBFAMILY"/>
    <property type="match status" value="1"/>
</dbReference>
<keyword evidence="1" id="KW-0805">Transcription regulation</keyword>
<evidence type="ECO:0000313" key="4">
    <source>
        <dbReference type="EMBL" id="SEC95667.1"/>
    </source>
</evidence>
<dbReference type="Pfam" id="PF12833">
    <property type="entry name" value="HTH_18"/>
    <property type="match status" value="1"/>
</dbReference>
<dbReference type="InterPro" id="IPR018060">
    <property type="entry name" value="HTH_AraC"/>
</dbReference>
<dbReference type="Pfam" id="PF14525">
    <property type="entry name" value="AraC_binding_2"/>
    <property type="match status" value="1"/>
</dbReference>
<name>A0A1H4WQR9_9NOCA</name>
<protein>
    <submittedName>
        <fullName evidence="4">AraC-type DNA-binding protein</fullName>
    </submittedName>
</protein>
<proteinExistence type="predicted"/>
<dbReference type="PANTHER" id="PTHR46796">
    <property type="entry name" value="HTH-TYPE TRANSCRIPTIONAL ACTIVATOR RHAS-RELATED"/>
    <property type="match status" value="1"/>
</dbReference>
<dbReference type="InterPro" id="IPR035418">
    <property type="entry name" value="AraC-bd_2"/>
</dbReference>
<dbReference type="OrthoDB" id="9799345at2"/>
<dbReference type="InterPro" id="IPR009057">
    <property type="entry name" value="Homeodomain-like_sf"/>
</dbReference>
<dbReference type="AlphaFoldDB" id="A0A1H4WQR9"/>
<sequence>MLVRSGFALPVRTTRASDWEDMLREHFVALSVSGIEDRPRFTGAVRSSELAHLKVSTVQSTEQRIARSGSLARADRADYLQIGRIRRGRAVVTQDDRECVLDHDDFVLYDTSRPFDWRIDGHPDDGSWVLEVFTWPRSSLSFSEAEIHDLTAIAFDGRAGASGLVGRFLHDIVTSRIASDAGAGNAIVDEVGDLVTAVLRAVGRPVGAPRSSTYRAAITMIDESLGDPSLSPSVIASALGISTRHLHRVFAEQDTTVSRVIRVRRLEQCRRDLAQSTTPDRSLGQISRRWGFADPSLFSRTFKSEYGMSPRQYRATAAAPRT</sequence>
<organism evidence="4 5">
    <name type="scientific">Rhodococcus koreensis</name>
    <dbReference type="NCBI Taxonomy" id="99653"/>
    <lineage>
        <taxon>Bacteria</taxon>
        <taxon>Bacillati</taxon>
        <taxon>Actinomycetota</taxon>
        <taxon>Actinomycetes</taxon>
        <taxon>Mycobacteriales</taxon>
        <taxon>Nocardiaceae</taxon>
        <taxon>Rhodococcus</taxon>
    </lineage>
</organism>
<dbReference type="SMART" id="SM00342">
    <property type="entry name" value="HTH_ARAC"/>
    <property type="match status" value="1"/>
</dbReference>
<dbReference type="Gene3D" id="1.10.10.60">
    <property type="entry name" value="Homeodomain-like"/>
    <property type="match status" value="1"/>
</dbReference>
<keyword evidence="5" id="KW-1185">Reference proteome</keyword>
<dbReference type="InterPro" id="IPR050204">
    <property type="entry name" value="AraC_XylS_family_regulators"/>
</dbReference>
<evidence type="ECO:0000256" key="1">
    <source>
        <dbReference type="ARBA" id="ARBA00023015"/>
    </source>
</evidence>
<evidence type="ECO:0000256" key="3">
    <source>
        <dbReference type="ARBA" id="ARBA00023163"/>
    </source>
</evidence>
<dbReference type="InterPro" id="IPR020449">
    <property type="entry name" value="Tscrpt_reg_AraC-type_HTH"/>
</dbReference>
<dbReference type="EMBL" id="FNSV01000005">
    <property type="protein sequence ID" value="SEC95667.1"/>
    <property type="molecule type" value="Genomic_DNA"/>
</dbReference>
<dbReference type="PROSITE" id="PS01124">
    <property type="entry name" value="HTH_ARAC_FAMILY_2"/>
    <property type="match status" value="1"/>
</dbReference>
<keyword evidence="3" id="KW-0804">Transcription</keyword>
<dbReference type="GO" id="GO:0043565">
    <property type="term" value="F:sequence-specific DNA binding"/>
    <property type="evidence" value="ECO:0007669"/>
    <property type="project" value="InterPro"/>
</dbReference>
<gene>
    <name evidence="4" type="ORF">SAMN04490239_6140</name>
</gene>
<reference evidence="5" key="1">
    <citation type="submission" date="2016-10" db="EMBL/GenBank/DDBJ databases">
        <authorList>
            <person name="Varghese N."/>
            <person name="Submissions S."/>
        </authorList>
    </citation>
    <scope>NUCLEOTIDE SEQUENCE [LARGE SCALE GENOMIC DNA]</scope>
    <source>
        <strain evidence="5">DSM 44498</strain>
    </source>
</reference>
<keyword evidence="2 4" id="KW-0238">DNA-binding</keyword>
<evidence type="ECO:0000313" key="5">
    <source>
        <dbReference type="Proteomes" id="UP000183561"/>
    </source>
</evidence>
<evidence type="ECO:0000256" key="2">
    <source>
        <dbReference type="ARBA" id="ARBA00023125"/>
    </source>
</evidence>
<accession>A0A1H4WQR9</accession>